<gene>
    <name evidence="4" type="ORF">WA026_015535</name>
</gene>
<evidence type="ECO:0000256" key="1">
    <source>
        <dbReference type="ARBA" id="ARBA00022980"/>
    </source>
</evidence>
<reference evidence="4 5" key="1">
    <citation type="submission" date="2023-03" db="EMBL/GenBank/DDBJ databases">
        <title>Genome insight into feeding habits of ladybird beetles.</title>
        <authorList>
            <person name="Li H.-S."/>
            <person name="Huang Y.-H."/>
            <person name="Pang H."/>
        </authorList>
    </citation>
    <scope>NUCLEOTIDE SEQUENCE [LARGE SCALE GENOMIC DNA]</scope>
    <source>
        <strain evidence="4">SYSU_2023b</strain>
        <tissue evidence="4">Whole body</tissue>
    </source>
</reference>
<dbReference type="EMBL" id="JARQZJ010000129">
    <property type="protein sequence ID" value="KAK9891577.1"/>
    <property type="molecule type" value="Genomic_DNA"/>
</dbReference>
<dbReference type="InterPro" id="IPR036838">
    <property type="entry name" value="Ribosomal_uS10_dom_sf"/>
</dbReference>
<dbReference type="InterPro" id="IPR027486">
    <property type="entry name" value="Ribosomal_uS10_dom"/>
</dbReference>
<dbReference type="Proteomes" id="UP001431783">
    <property type="component" value="Unassembled WGS sequence"/>
</dbReference>
<sequence length="193" mass="22365">MFSRFKVLPSLSGRLNTILSNRKCSSNLYEPDYLKEMEPKYPIYEDLNIQLKGYDYPILESFQKFLNKIAKNMDIEVEDSWAVPAQVLQISTFKPLSDVVDSKYKVNVYERMIKIIECSSLQLPMFIRAIEASQPIGVTVNIIRHEPYHDEVRYVPDDDLKQLKQELDDLGGPLTKKSEGIICLGLYSKIFFN</sequence>
<feature type="domain" description="Small ribosomal subunit protein uS10" evidence="3">
    <location>
        <begin position="48"/>
        <end position="143"/>
    </location>
</feature>
<proteinExistence type="predicted"/>
<keyword evidence="1" id="KW-0689">Ribosomal protein</keyword>
<comment type="caution">
    <text evidence="4">The sequence shown here is derived from an EMBL/GenBank/DDBJ whole genome shotgun (WGS) entry which is preliminary data.</text>
</comment>
<dbReference type="GO" id="GO:0005761">
    <property type="term" value="C:mitochondrial ribosome"/>
    <property type="evidence" value="ECO:0007669"/>
    <property type="project" value="InterPro"/>
</dbReference>
<dbReference type="Pfam" id="PF00338">
    <property type="entry name" value="Ribosomal_S10"/>
    <property type="match status" value="1"/>
</dbReference>
<accession>A0AAW1VF44</accession>
<protein>
    <recommendedName>
        <fullName evidence="3">Small ribosomal subunit protein uS10 domain-containing protein</fullName>
    </recommendedName>
</protein>
<evidence type="ECO:0000313" key="5">
    <source>
        <dbReference type="Proteomes" id="UP001431783"/>
    </source>
</evidence>
<evidence type="ECO:0000313" key="4">
    <source>
        <dbReference type="EMBL" id="KAK9891577.1"/>
    </source>
</evidence>
<dbReference type="InterPro" id="IPR027487">
    <property type="entry name" value="Ribosomal_mL48"/>
</dbReference>
<name>A0AAW1VF44_9CUCU</name>
<keyword evidence="2" id="KW-0687">Ribonucleoprotein</keyword>
<dbReference type="Gene3D" id="3.30.70.600">
    <property type="entry name" value="Ribosomal protein S10 domain"/>
    <property type="match status" value="1"/>
</dbReference>
<dbReference type="PANTHER" id="PTHR13473:SF0">
    <property type="entry name" value="LARGE RIBOSOMAL SUBUNIT PROTEIN ML48"/>
    <property type="match status" value="1"/>
</dbReference>
<dbReference type="PANTHER" id="PTHR13473">
    <property type="entry name" value="MITOCHONDRIAL RIBOSOMAL PROTEIN L48"/>
    <property type="match status" value="1"/>
</dbReference>
<dbReference type="SMART" id="SM01403">
    <property type="entry name" value="Ribosomal_S10"/>
    <property type="match status" value="1"/>
</dbReference>
<dbReference type="SUPFAM" id="SSF54999">
    <property type="entry name" value="Ribosomal protein S10"/>
    <property type="match status" value="1"/>
</dbReference>
<dbReference type="AlphaFoldDB" id="A0AAW1VF44"/>
<evidence type="ECO:0000259" key="3">
    <source>
        <dbReference type="SMART" id="SM01403"/>
    </source>
</evidence>
<evidence type="ECO:0000256" key="2">
    <source>
        <dbReference type="ARBA" id="ARBA00023274"/>
    </source>
</evidence>
<keyword evidence="5" id="KW-1185">Reference proteome</keyword>
<organism evidence="4 5">
    <name type="scientific">Henosepilachna vigintioctopunctata</name>
    <dbReference type="NCBI Taxonomy" id="420089"/>
    <lineage>
        <taxon>Eukaryota</taxon>
        <taxon>Metazoa</taxon>
        <taxon>Ecdysozoa</taxon>
        <taxon>Arthropoda</taxon>
        <taxon>Hexapoda</taxon>
        <taxon>Insecta</taxon>
        <taxon>Pterygota</taxon>
        <taxon>Neoptera</taxon>
        <taxon>Endopterygota</taxon>
        <taxon>Coleoptera</taxon>
        <taxon>Polyphaga</taxon>
        <taxon>Cucujiformia</taxon>
        <taxon>Coccinelloidea</taxon>
        <taxon>Coccinellidae</taxon>
        <taxon>Epilachninae</taxon>
        <taxon>Epilachnini</taxon>
        <taxon>Henosepilachna</taxon>
    </lineage>
</organism>
<dbReference type="GO" id="GO:1990904">
    <property type="term" value="C:ribonucleoprotein complex"/>
    <property type="evidence" value="ECO:0007669"/>
    <property type="project" value="UniProtKB-KW"/>
</dbReference>